<sequence length="115" mass="13247">MKTQKECVKSDDITVLNDVNYKCKDGQYLDRNNMCQEYDMTSSICFQGKDNRCISKEEVNCVKSNSFGCVQCKERENEEHKKIGERSFGVVYKSTFSGKIVAIKGFLEDKVYPQD</sequence>
<dbReference type="RefSeq" id="XP_004255356.1">
    <property type="nucleotide sequence ID" value="XM_004255308.1"/>
</dbReference>
<evidence type="ECO:0000313" key="2">
    <source>
        <dbReference type="Proteomes" id="UP000014680"/>
    </source>
</evidence>
<dbReference type="GeneID" id="14887563"/>
<dbReference type="EMBL" id="KB206742">
    <property type="protein sequence ID" value="ELP88585.1"/>
    <property type="molecule type" value="Genomic_DNA"/>
</dbReference>
<protein>
    <submittedName>
        <fullName evidence="1">Uncharacterized protein</fullName>
    </submittedName>
</protein>
<gene>
    <name evidence="1" type="ORF">EIN_478470</name>
</gene>
<name>A0A0A1U9B5_ENTIV</name>
<dbReference type="KEGG" id="eiv:EIN_478470"/>
<accession>A0A0A1U9B5</accession>
<dbReference type="Proteomes" id="UP000014680">
    <property type="component" value="Unassembled WGS sequence"/>
</dbReference>
<dbReference type="Gene3D" id="3.30.200.20">
    <property type="entry name" value="Phosphorylase Kinase, domain 1"/>
    <property type="match status" value="1"/>
</dbReference>
<dbReference type="VEuPathDB" id="AmoebaDB:EIN_478470"/>
<dbReference type="AlphaFoldDB" id="A0A0A1U9B5"/>
<keyword evidence="2" id="KW-1185">Reference proteome</keyword>
<reference evidence="1 2" key="1">
    <citation type="submission" date="2012-10" db="EMBL/GenBank/DDBJ databases">
        <authorList>
            <person name="Zafar N."/>
            <person name="Inman J."/>
            <person name="Hall N."/>
            <person name="Lorenzi H."/>
            <person name="Caler E."/>
        </authorList>
    </citation>
    <scope>NUCLEOTIDE SEQUENCE [LARGE SCALE GENOMIC DNA]</scope>
    <source>
        <strain evidence="1 2">IP1</strain>
    </source>
</reference>
<organism evidence="1 2">
    <name type="scientific">Entamoeba invadens IP1</name>
    <dbReference type="NCBI Taxonomy" id="370355"/>
    <lineage>
        <taxon>Eukaryota</taxon>
        <taxon>Amoebozoa</taxon>
        <taxon>Evosea</taxon>
        <taxon>Archamoebae</taxon>
        <taxon>Mastigamoebida</taxon>
        <taxon>Entamoebidae</taxon>
        <taxon>Entamoeba</taxon>
    </lineage>
</organism>
<evidence type="ECO:0000313" key="1">
    <source>
        <dbReference type="EMBL" id="ELP88585.1"/>
    </source>
</evidence>
<proteinExistence type="predicted"/>